<proteinExistence type="predicted"/>
<comment type="caution">
    <text evidence="3">The sequence shown here is derived from an EMBL/GenBank/DDBJ whole genome shotgun (WGS) entry which is preliminary data.</text>
</comment>
<organism evidence="3 4">
    <name type="scientific">Rotaria socialis</name>
    <dbReference type="NCBI Taxonomy" id="392032"/>
    <lineage>
        <taxon>Eukaryota</taxon>
        <taxon>Metazoa</taxon>
        <taxon>Spiralia</taxon>
        <taxon>Gnathifera</taxon>
        <taxon>Rotifera</taxon>
        <taxon>Eurotatoria</taxon>
        <taxon>Bdelloidea</taxon>
        <taxon>Philodinida</taxon>
        <taxon>Philodinidae</taxon>
        <taxon>Rotaria</taxon>
    </lineage>
</organism>
<accession>A0A818LS14</accession>
<feature type="transmembrane region" description="Helical" evidence="2">
    <location>
        <begin position="56"/>
        <end position="74"/>
    </location>
</feature>
<gene>
    <name evidence="3" type="ORF">FME351_LOCUS20788</name>
</gene>
<dbReference type="AlphaFoldDB" id="A0A818LS14"/>
<keyword evidence="2" id="KW-0472">Membrane</keyword>
<name>A0A818LS14_9BILA</name>
<keyword evidence="2" id="KW-1133">Transmembrane helix</keyword>
<sequence length="231" mass="25815">MSSKQSMNVDNQNLTSTNDKRNITDKPIQSLPNHMSKITKWTEQIKKYFITNDGRIALADLFFSLLCVILQHVMGTCEHSVSDGSHVIQWYIFTPPFGAGPHTAAYFFVLSWTVLVYCIERIWADFTTNINKSKKHDLIVHGTIVVLYLIAFGFNIWGYVLCESRSQVNASKAFAPGVCRGDSQTCILLIAGVLTSCAAACAFFSEHVLALMKLLKSREESNGTTPNRILL</sequence>
<feature type="transmembrane region" description="Helical" evidence="2">
    <location>
        <begin position="104"/>
        <end position="126"/>
    </location>
</feature>
<dbReference type="Proteomes" id="UP000663869">
    <property type="component" value="Unassembled WGS sequence"/>
</dbReference>
<dbReference type="EMBL" id="CAJNYU010002677">
    <property type="protein sequence ID" value="CAF3577757.1"/>
    <property type="molecule type" value="Genomic_DNA"/>
</dbReference>
<keyword evidence="2" id="KW-0812">Transmembrane</keyword>
<protein>
    <submittedName>
        <fullName evidence="3">Uncharacterized protein</fullName>
    </submittedName>
</protein>
<feature type="region of interest" description="Disordered" evidence="1">
    <location>
        <begin position="1"/>
        <end position="26"/>
    </location>
</feature>
<feature type="transmembrane region" description="Helical" evidence="2">
    <location>
        <begin position="138"/>
        <end position="160"/>
    </location>
</feature>
<evidence type="ECO:0000313" key="4">
    <source>
        <dbReference type="Proteomes" id="UP000663869"/>
    </source>
</evidence>
<evidence type="ECO:0000313" key="3">
    <source>
        <dbReference type="EMBL" id="CAF3577757.1"/>
    </source>
</evidence>
<evidence type="ECO:0000256" key="1">
    <source>
        <dbReference type="SAM" id="MobiDB-lite"/>
    </source>
</evidence>
<reference evidence="3" key="1">
    <citation type="submission" date="2021-02" db="EMBL/GenBank/DDBJ databases">
        <authorList>
            <person name="Nowell W R."/>
        </authorList>
    </citation>
    <scope>NUCLEOTIDE SEQUENCE</scope>
</reference>
<feature type="compositionally biased region" description="Polar residues" evidence="1">
    <location>
        <begin position="1"/>
        <end position="17"/>
    </location>
</feature>
<evidence type="ECO:0000256" key="2">
    <source>
        <dbReference type="SAM" id="Phobius"/>
    </source>
</evidence>
<feature type="transmembrane region" description="Helical" evidence="2">
    <location>
        <begin position="187"/>
        <end position="209"/>
    </location>
</feature>